<proteinExistence type="predicted"/>
<comment type="caution">
    <text evidence="2">The sequence shown here is derived from an EMBL/GenBank/DDBJ whole genome shotgun (WGS) entry which is preliminary data.</text>
</comment>
<name>A0ABR4BZA3_9HELO</name>
<feature type="compositionally biased region" description="Low complexity" evidence="1">
    <location>
        <begin position="37"/>
        <end position="61"/>
    </location>
</feature>
<feature type="compositionally biased region" description="Low complexity" evidence="1">
    <location>
        <begin position="1"/>
        <end position="29"/>
    </location>
</feature>
<keyword evidence="3" id="KW-1185">Reference proteome</keyword>
<reference evidence="2 3" key="1">
    <citation type="journal article" date="2024" name="Commun. Biol.">
        <title>Comparative genomic analysis of thermophilic fungi reveals convergent evolutionary adaptations and gene losses.</title>
        <authorList>
            <person name="Steindorff A.S."/>
            <person name="Aguilar-Pontes M.V."/>
            <person name="Robinson A.J."/>
            <person name="Andreopoulos B."/>
            <person name="LaButti K."/>
            <person name="Kuo A."/>
            <person name="Mondo S."/>
            <person name="Riley R."/>
            <person name="Otillar R."/>
            <person name="Haridas S."/>
            <person name="Lipzen A."/>
            <person name="Grimwood J."/>
            <person name="Schmutz J."/>
            <person name="Clum A."/>
            <person name="Reid I.D."/>
            <person name="Moisan M.C."/>
            <person name="Butler G."/>
            <person name="Nguyen T.T.M."/>
            <person name="Dewar K."/>
            <person name="Conant G."/>
            <person name="Drula E."/>
            <person name="Henrissat B."/>
            <person name="Hansel C."/>
            <person name="Singer S."/>
            <person name="Hutchinson M.I."/>
            <person name="de Vries R.P."/>
            <person name="Natvig D.O."/>
            <person name="Powell A.J."/>
            <person name="Tsang A."/>
            <person name="Grigoriev I.V."/>
        </authorList>
    </citation>
    <scope>NUCLEOTIDE SEQUENCE [LARGE SCALE GENOMIC DNA]</scope>
    <source>
        <strain evidence="2 3">CBS 494.80</strain>
    </source>
</reference>
<feature type="region of interest" description="Disordered" evidence="1">
    <location>
        <begin position="1"/>
        <end position="74"/>
    </location>
</feature>
<dbReference type="Proteomes" id="UP001595075">
    <property type="component" value="Unassembled WGS sequence"/>
</dbReference>
<evidence type="ECO:0000256" key="1">
    <source>
        <dbReference type="SAM" id="MobiDB-lite"/>
    </source>
</evidence>
<evidence type="ECO:0000313" key="2">
    <source>
        <dbReference type="EMBL" id="KAL2062988.1"/>
    </source>
</evidence>
<organism evidence="2 3">
    <name type="scientific">Oculimacula yallundae</name>
    <dbReference type="NCBI Taxonomy" id="86028"/>
    <lineage>
        <taxon>Eukaryota</taxon>
        <taxon>Fungi</taxon>
        <taxon>Dikarya</taxon>
        <taxon>Ascomycota</taxon>
        <taxon>Pezizomycotina</taxon>
        <taxon>Leotiomycetes</taxon>
        <taxon>Helotiales</taxon>
        <taxon>Ploettnerulaceae</taxon>
        <taxon>Oculimacula</taxon>
    </lineage>
</organism>
<dbReference type="EMBL" id="JAZHXI010000016">
    <property type="protein sequence ID" value="KAL2062988.1"/>
    <property type="molecule type" value="Genomic_DNA"/>
</dbReference>
<accession>A0ABR4BZA3</accession>
<gene>
    <name evidence="2" type="ORF">VTL71DRAFT_6060</name>
</gene>
<evidence type="ECO:0000313" key="3">
    <source>
        <dbReference type="Proteomes" id="UP001595075"/>
    </source>
</evidence>
<sequence>MPPTTPTKSSSSRQSPYSKPSKKSITPIQRPSPPSTPSQKTTSKITSSPPASSPIETTPIPESRPSSPTCAEEYISPFSKPSKPYVINFGRHNGKRLSQVPDSYVQWLHTKIQDGWFAQDRYEDLRAALADDDGLDFEQISGPLLIDWKPPALGFAPSIFHEEVTCAPLWISETDTMQYFKLSRQYLGHLPKVAGGRQGVIGNAKARYYLFHVYDLVESHASKAVADRALESFLRKNEDKTQEIYGMLGLGVGECCW</sequence>
<protein>
    <submittedName>
        <fullName evidence="2">Uncharacterized protein</fullName>
    </submittedName>
</protein>